<sequence>MDAQIPNANGADYMALNDGTNGVNEDVENMPDGTMGDFEGCEMDQVELVSQPRQVARLEIGYARSAKLINMRHLKNVMWSMIDAALPDPESCPEGSQLPLKASKLDQSAAVDGIDVVTAASPLCDFGQILTALPGKVSRNTAEELSVAISLNCLLHLANEKDLMFEPIEDFSNLAIYRGLIDSEVELLKEYEKAARSERRRDKQLSLDAWLEADD</sequence>
<dbReference type="PANTHER" id="PTHR13108:SF9">
    <property type="entry name" value="CONDENSIN COMPLEX SUBUNIT 2"/>
    <property type="match status" value="1"/>
</dbReference>
<comment type="similarity">
    <text evidence="3">Belongs to the CND2 (condensin subunit 2) family.</text>
</comment>
<evidence type="ECO:0000313" key="11">
    <source>
        <dbReference type="EMBL" id="VDN14761.1"/>
    </source>
</evidence>
<comment type="subcellular location">
    <subcellularLocation>
        <location evidence="1">Chromosome</location>
    </subcellularLocation>
    <subcellularLocation>
        <location evidence="2">Cytoplasm</location>
    </subcellularLocation>
</comment>
<evidence type="ECO:0000256" key="4">
    <source>
        <dbReference type="ARBA" id="ARBA00016065"/>
    </source>
</evidence>
<evidence type="ECO:0000256" key="8">
    <source>
        <dbReference type="ARBA" id="ARBA00022776"/>
    </source>
</evidence>
<evidence type="ECO:0000256" key="1">
    <source>
        <dbReference type="ARBA" id="ARBA00004286"/>
    </source>
</evidence>
<keyword evidence="8" id="KW-0498">Mitosis</keyword>
<accession>A0A3P7M9X2</accession>
<keyword evidence="5" id="KW-0158">Chromosome</keyword>
<evidence type="ECO:0000256" key="9">
    <source>
        <dbReference type="ARBA" id="ARBA00023067"/>
    </source>
</evidence>
<name>A0A3P7M9X2_DIBLA</name>
<dbReference type="GO" id="GO:0005737">
    <property type="term" value="C:cytoplasm"/>
    <property type="evidence" value="ECO:0007669"/>
    <property type="project" value="UniProtKB-SubCell"/>
</dbReference>
<keyword evidence="10" id="KW-0131">Cell cycle</keyword>
<evidence type="ECO:0000256" key="7">
    <source>
        <dbReference type="ARBA" id="ARBA00022618"/>
    </source>
</evidence>
<dbReference type="GO" id="GO:0000796">
    <property type="term" value="C:condensin complex"/>
    <property type="evidence" value="ECO:0007669"/>
    <property type="project" value="InterPro"/>
</dbReference>
<dbReference type="GO" id="GO:0051301">
    <property type="term" value="P:cell division"/>
    <property type="evidence" value="ECO:0007669"/>
    <property type="project" value="UniProtKB-KW"/>
</dbReference>
<dbReference type="InterPro" id="IPR022816">
    <property type="entry name" value="Condensin_barren_su2"/>
</dbReference>
<keyword evidence="9" id="KW-0226">DNA condensation</keyword>
<keyword evidence="12" id="KW-1185">Reference proteome</keyword>
<keyword evidence="6" id="KW-0963">Cytoplasm</keyword>
<reference evidence="11 12" key="1">
    <citation type="submission" date="2018-11" db="EMBL/GenBank/DDBJ databases">
        <authorList>
            <consortium name="Pathogen Informatics"/>
        </authorList>
    </citation>
    <scope>NUCLEOTIDE SEQUENCE [LARGE SCALE GENOMIC DNA]</scope>
</reference>
<evidence type="ECO:0000256" key="6">
    <source>
        <dbReference type="ARBA" id="ARBA00022490"/>
    </source>
</evidence>
<evidence type="ECO:0000256" key="2">
    <source>
        <dbReference type="ARBA" id="ARBA00004496"/>
    </source>
</evidence>
<dbReference type="EMBL" id="UYRU01060301">
    <property type="protein sequence ID" value="VDN14761.1"/>
    <property type="molecule type" value="Genomic_DNA"/>
</dbReference>
<protein>
    <recommendedName>
        <fullName evidence="4">Condensin complex subunit 2</fullName>
    </recommendedName>
</protein>
<evidence type="ECO:0000256" key="3">
    <source>
        <dbReference type="ARBA" id="ARBA00009471"/>
    </source>
</evidence>
<proteinExistence type="inferred from homology"/>
<dbReference type="Proteomes" id="UP000281553">
    <property type="component" value="Unassembled WGS sequence"/>
</dbReference>
<keyword evidence="7" id="KW-0132">Cell division</keyword>
<dbReference type="AlphaFoldDB" id="A0A3P7M9X2"/>
<dbReference type="Pfam" id="PF05786">
    <property type="entry name" value="Cnd2"/>
    <property type="match status" value="1"/>
</dbReference>
<organism evidence="11 12">
    <name type="scientific">Dibothriocephalus latus</name>
    <name type="common">Fish tapeworm</name>
    <name type="synonym">Diphyllobothrium latum</name>
    <dbReference type="NCBI Taxonomy" id="60516"/>
    <lineage>
        <taxon>Eukaryota</taxon>
        <taxon>Metazoa</taxon>
        <taxon>Spiralia</taxon>
        <taxon>Lophotrochozoa</taxon>
        <taxon>Platyhelminthes</taxon>
        <taxon>Cestoda</taxon>
        <taxon>Eucestoda</taxon>
        <taxon>Diphyllobothriidea</taxon>
        <taxon>Diphyllobothriidae</taxon>
        <taxon>Dibothriocephalus</taxon>
    </lineage>
</organism>
<evidence type="ECO:0000313" key="12">
    <source>
        <dbReference type="Proteomes" id="UP000281553"/>
    </source>
</evidence>
<evidence type="ECO:0000256" key="5">
    <source>
        <dbReference type="ARBA" id="ARBA00022454"/>
    </source>
</evidence>
<evidence type="ECO:0000256" key="10">
    <source>
        <dbReference type="ARBA" id="ARBA00023306"/>
    </source>
</evidence>
<gene>
    <name evidence="11" type="ORF">DILT_LOCUS10592</name>
</gene>
<dbReference type="OrthoDB" id="362021at2759"/>
<dbReference type="PANTHER" id="PTHR13108">
    <property type="entry name" value="CONDENSIN COMPLEX SUBUNIT 2"/>
    <property type="match status" value="1"/>
</dbReference>
<dbReference type="GO" id="GO:0003682">
    <property type="term" value="F:chromatin binding"/>
    <property type="evidence" value="ECO:0007669"/>
    <property type="project" value="TreeGrafter"/>
</dbReference>
<dbReference type="GO" id="GO:0007076">
    <property type="term" value="P:mitotic chromosome condensation"/>
    <property type="evidence" value="ECO:0007669"/>
    <property type="project" value="InterPro"/>
</dbReference>